<proteinExistence type="predicted"/>
<protein>
    <submittedName>
        <fullName evidence="2">Uncharacterized protein</fullName>
    </submittedName>
</protein>
<evidence type="ECO:0000313" key="2">
    <source>
        <dbReference type="EMBL" id="KDR70417.1"/>
    </source>
</evidence>
<organism evidence="2 3">
    <name type="scientific">Galerina marginata (strain CBS 339.88)</name>
    <dbReference type="NCBI Taxonomy" id="685588"/>
    <lineage>
        <taxon>Eukaryota</taxon>
        <taxon>Fungi</taxon>
        <taxon>Dikarya</taxon>
        <taxon>Basidiomycota</taxon>
        <taxon>Agaricomycotina</taxon>
        <taxon>Agaricomycetes</taxon>
        <taxon>Agaricomycetidae</taxon>
        <taxon>Agaricales</taxon>
        <taxon>Agaricineae</taxon>
        <taxon>Strophariaceae</taxon>
        <taxon>Galerina</taxon>
    </lineage>
</organism>
<accession>A0A067SK95</accession>
<dbReference type="EMBL" id="KL142397">
    <property type="protein sequence ID" value="KDR70417.1"/>
    <property type="molecule type" value="Genomic_DNA"/>
</dbReference>
<keyword evidence="3" id="KW-1185">Reference proteome</keyword>
<evidence type="ECO:0000313" key="3">
    <source>
        <dbReference type="Proteomes" id="UP000027222"/>
    </source>
</evidence>
<sequence length="151" mass="16586">MQVNGNRTQRQPSMRLPDAEDSSIVDLTRGERLVPPMELDRAVAQALLAVEQTPSARTPQDDEVPDLVDDDNEGGKMWCVILAGATPGVFGPRMHFVPKPNTVGEKLVHCNTQAEAERLFDAALNRGLVERIQGASTQTMTRLEFPTGTYN</sequence>
<feature type="region of interest" description="Disordered" evidence="1">
    <location>
        <begin position="1"/>
        <end position="23"/>
    </location>
</feature>
<dbReference type="OrthoDB" id="3270804at2759"/>
<reference evidence="3" key="1">
    <citation type="journal article" date="2014" name="Proc. Natl. Acad. Sci. U.S.A.">
        <title>Extensive sampling of basidiomycete genomes demonstrates inadequacy of the white-rot/brown-rot paradigm for wood decay fungi.</title>
        <authorList>
            <person name="Riley R."/>
            <person name="Salamov A.A."/>
            <person name="Brown D.W."/>
            <person name="Nagy L.G."/>
            <person name="Floudas D."/>
            <person name="Held B.W."/>
            <person name="Levasseur A."/>
            <person name="Lombard V."/>
            <person name="Morin E."/>
            <person name="Otillar R."/>
            <person name="Lindquist E.A."/>
            <person name="Sun H."/>
            <person name="LaButti K.M."/>
            <person name="Schmutz J."/>
            <person name="Jabbour D."/>
            <person name="Luo H."/>
            <person name="Baker S.E."/>
            <person name="Pisabarro A.G."/>
            <person name="Walton J.D."/>
            <person name="Blanchette R.A."/>
            <person name="Henrissat B."/>
            <person name="Martin F."/>
            <person name="Cullen D."/>
            <person name="Hibbett D.S."/>
            <person name="Grigoriev I.V."/>
        </authorList>
    </citation>
    <scope>NUCLEOTIDE SEQUENCE [LARGE SCALE GENOMIC DNA]</scope>
    <source>
        <strain evidence="3">CBS 339.88</strain>
    </source>
</reference>
<name>A0A067SK95_GALM3</name>
<gene>
    <name evidence="2" type="ORF">GALMADRAFT_144717</name>
</gene>
<dbReference type="AlphaFoldDB" id="A0A067SK95"/>
<evidence type="ECO:0000256" key="1">
    <source>
        <dbReference type="SAM" id="MobiDB-lite"/>
    </source>
</evidence>
<dbReference type="HOGENOM" id="CLU_1731606_0_0_1"/>
<dbReference type="Proteomes" id="UP000027222">
    <property type="component" value="Unassembled WGS sequence"/>
</dbReference>
<feature type="compositionally biased region" description="Polar residues" evidence="1">
    <location>
        <begin position="1"/>
        <end position="12"/>
    </location>
</feature>